<dbReference type="AlphaFoldDB" id="A0A7L5DUM8"/>
<dbReference type="EMBL" id="CP051677">
    <property type="protein sequence ID" value="QJD80298.1"/>
    <property type="molecule type" value="Genomic_DNA"/>
</dbReference>
<evidence type="ECO:0000313" key="2">
    <source>
        <dbReference type="EMBL" id="QJD80298.1"/>
    </source>
</evidence>
<dbReference type="Proteomes" id="UP000501128">
    <property type="component" value="Chromosome"/>
</dbReference>
<evidence type="ECO:0000256" key="1">
    <source>
        <dbReference type="SAM" id="MobiDB-lite"/>
    </source>
</evidence>
<gene>
    <name evidence="2" type="ORF">HH216_19125</name>
</gene>
<reference evidence="2 3" key="1">
    <citation type="submission" date="2020-04" db="EMBL/GenBank/DDBJ databases">
        <title>Genome sequencing of novel species.</title>
        <authorList>
            <person name="Heo J."/>
            <person name="Kim S.-J."/>
            <person name="Kim J.-S."/>
            <person name="Hong S.-B."/>
            <person name="Kwon S.-W."/>
        </authorList>
    </citation>
    <scope>NUCLEOTIDE SEQUENCE [LARGE SCALE GENOMIC DNA]</scope>
    <source>
        <strain evidence="2 3">CJU-R4</strain>
    </source>
</reference>
<keyword evidence="3" id="KW-1185">Reference proteome</keyword>
<dbReference type="KEGG" id="srho:HH216_19125"/>
<organism evidence="2 3">
    <name type="scientific">Spirosoma rhododendri</name>
    <dbReference type="NCBI Taxonomy" id="2728024"/>
    <lineage>
        <taxon>Bacteria</taxon>
        <taxon>Pseudomonadati</taxon>
        <taxon>Bacteroidota</taxon>
        <taxon>Cytophagia</taxon>
        <taxon>Cytophagales</taxon>
        <taxon>Cytophagaceae</taxon>
        <taxon>Spirosoma</taxon>
    </lineage>
</organism>
<name>A0A7L5DUM8_9BACT</name>
<dbReference type="RefSeq" id="WP_169552257.1">
    <property type="nucleotide sequence ID" value="NZ_CP051677.1"/>
</dbReference>
<accession>A0A7L5DUM8</accession>
<evidence type="ECO:0000313" key="3">
    <source>
        <dbReference type="Proteomes" id="UP000501128"/>
    </source>
</evidence>
<proteinExistence type="predicted"/>
<feature type="region of interest" description="Disordered" evidence="1">
    <location>
        <begin position="1"/>
        <end position="20"/>
    </location>
</feature>
<protein>
    <submittedName>
        <fullName evidence="2">Uncharacterized protein</fullName>
    </submittedName>
</protein>
<sequence length="50" mass="5637">MSKNLTSDVQPVDRNAELEAQTCPRGTFKLSLESWKLTPIFDPPPNDYEG</sequence>